<name>A0A1G9D7T3_9HYPH</name>
<dbReference type="Gene3D" id="2.150.10.10">
    <property type="entry name" value="Serralysin-like metalloprotease, C-terminal"/>
    <property type="match status" value="2"/>
</dbReference>
<dbReference type="EMBL" id="FNEE01000017">
    <property type="protein sequence ID" value="SDK59980.1"/>
    <property type="molecule type" value="Genomic_DNA"/>
</dbReference>
<dbReference type="InterPro" id="IPR050557">
    <property type="entry name" value="RTX_toxin/Mannuronan_C5-epim"/>
</dbReference>
<sequence length="501" mass="52712">MPTLSNGSELIVWNEPENPNPTPDSVLFSITETDGDVIGPIGAKPDFPYGGIELASVDVFDGFFTITSFTHEGRTETWTTVETQVFDNEGNFLRTVSDQAAFQSVRIVSISADSPDDLTVTWIGANEYFGGENTQYGQHQIILKGGVLQSDTFVNHAPTVADLDLSISQAQSLDDVKFSATDADYDLLNFIVLDGPDSGTLEQETSFDGNHYPFHQGHYGTTLHYHADFLSGNLFDYTPEAGFIGTDSFTVYATDGQGNSNVATITITVTPPAESITLTDAKNIASYASHDHAVLVAALGGGDRISGTPFNDTLDGGAGHDQLFGGAGADDIIGGAGTDWLKGGAGNDEISGGEGADGVRGDTGDDVLDGGAGSDDMRGGAGDDILNGGAGRDRLAGEWGRDVFVFDALGPANYDRIEDFNAHDDVFWLDSSAFVGLSAGSLSAAVFVVGKHAIDDNDHIIYDKETGDLLFDVDGAGGAATVKFAALDPSTFLTVDEFFVL</sequence>
<proteinExistence type="predicted"/>
<reference evidence="5" key="1">
    <citation type="submission" date="2016-10" db="EMBL/GenBank/DDBJ databases">
        <authorList>
            <person name="Varghese N."/>
            <person name="Submissions S."/>
        </authorList>
    </citation>
    <scope>NUCLEOTIDE SEQUENCE [LARGE SCALE GENOMIC DNA]</scope>
    <source>
        <strain evidence="5">CGMCC 1.11022</strain>
    </source>
</reference>
<dbReference type="AlphaFoldDB" id="A0A1G9D7T3"/>
<dbReference type="PANTHER" id="PTHR38340">
    <property type="entry name" value="S-LAYER PROTEIN"/>
    <property type="match status" value="1"/>
</dbReference>
<keyword evidence="5" id="KW-1185">Reference proteome</keyword>
<dbReference type="Pfam" id="PF00353">
    <property type="entry name" value="HemolysinCabind"/>
    <property type="match status" value="3"/>
</dbReference>
<gene>
    <name evidence="4" type="ORF">SAMN05428953_11786</name>
</gene>
<accession>A0A1G9D7T3</accession>
<feature type="region of interest" description="Disordered" evidence="3">
    <location>
        <begin position="345"/>
        <end position="383"/>
    </location>
</feature>
<dbReference type="InterPro" id="IPR011049">
    <property type="entry name" value="Serralysin-like_metalloprot_C"/>
</dbReference>
<dbReference type="GO" id="GO:0005576">
    <property type="term" value="C:extracellular region"/>
    <property type="evidence" value="ECO:0007669"/>
    <property type="project" value="UniProtKB-SubCell"/>
</dbReference>
<evidence type="ECO:0000256" key="2">
    <source>
        <dbReference type="ARBA" id="ARBA00022525"/>
    </source>
</evidence>
<dbReference type="RefSeq" id="WP_091597732.1">
    <property type="nucleotide sequence ID" value="NZ_FNEE01000017.1"/>
</dbReference>
<dbReference type="GO" id="GO:0005509">
    <property type="term" value="F:calcium ion binding"/>
    <property type="evidence" value="ECO:0007669"/>
    <property type="project" value="InterPro"/>
</dbReference>
<dbReference type="PRINTS" id="PR00313">
    <property type="entry name" value="CABNDNGRPT"/>
</dbReference>
<dbReference type="Proteomes" id="UP000198894">
    <property type="component" value="Unassembled WGS sequence"/>
</dbReference>
<comment type="subcellular location">
    <subcellularLocation>
        <location evidence="1">Secreted</location>
    </subcellularLocation>
</comment>
<dbReference type="InterPro" id="IPR001343">
    <property type="entry name" value="Hemolysn_Ca-bd"/>
</dbReference>
<evidence type="ECO:0000313" key="5">
    <source>
        <dbReference type="Proteomes" id="UP000198894"/>
    </source>
</evidence>
<evidence type="ECO:0000256" key="3">
    <source>
        <dbReference type="SAM" id="MobiDB-lite"/>
    </source>
</evidence>
<organism evidence="4 5">
    <name type="scientific">Mesorhizobium muleiense</name>
    <dbReference type="NCBI Taxonomy" id="1004279"/>
    <lineage>
        <taxon>Bacteria</taxon>
        <taxon>Pseudomonadati</taxon>
        <taxon>Pseudomonadota</taxon>
        <taxon>Alphaproteobacteria</taxon>
        <taxon>Hyphomicrobiales</taxon>
        <taxon>Phyllobacteriaceae</taxon>
        <taxon>Mesorhizobium</taxon>
    </lineage>
</organism>
<dbReference type="Pfam" id="PF17963">
    <property type="entry name" value="Big_9"/>
    <property type="match status" value="1"/>
</dbReference>
<dbReference type="SUPFAM" id="SSF51120">
    <property type="entry name" value="beta-Roll"/>
    <property type="match status" value="2"/>
</dbReference>
<keyword evidence="2" id="KW-0964">Secreted</keyword>
<evidence type="ECO:0000256" key="1">
    <source>
        <dbReference type="ARBA" id="ARBA00004613"/>
    </source>
</evidence>
<protein>
    <submittedName>
        <fullName evidence="4">Hemolysin-type calcium-binding repeat-containing protein</fullName>
    </submittedName>
</protein>
<evidence type="ECO:0000313" key="4">
    <source>
        <dbReference type="EMBL" id="SDK59980.1"/>
    </source>
</evidence>
<dbReference type="PANTHER" id="PTHR38340:SF1">
    <property type="entry name" value="S-LAYER PROTEIN"/>
    <property type="match status" value="1"/>
</dbReference>